<keyword evidence="1" id="KW-0378">Hydrolase</keyword>
<dbReference type="InterPro" id="IPR020023">
    <property type="entry name" value="PseG"/>
</dbReference>
<proteinExistence type="predicted"/>
<dbReference type="SUPFAM" id="SSF53756">
    <property type="entry name" value="UDP-Glycosyltransferase/glycogen phosphorylase"/>
    <property type="match status" value="1"/>
</dbReference>
<keyword evidence="2" id="KW-1185">Reference proteome</keyword>
<gene>
    <name evidence="1" type="primary">pseG</name>
    <name evidence="1" type="ORF">GCM10025770_05310</name>
</gene>
<organism evidence="1 2">
    <name type="scientific">Viridibacterium curvum</name>
    <dbReference type="NCBI Taxonomy" id="1101404"/>
    <lineage>
        <taxon>Bacteria</taxon>
        <taxon>Pseudomonadati</taxon>
        <taxon>Pseudomonadota</taxon>
        <taxon>Betaproteobacteria</taxon>
        <taxon>Rhodocyclales</taxon>
        <taxon>Rhodocyclaceae</taxon>
        <taxon>Viridibacterium</taxon>
    </lineage>
</organism>
<sequence length="328" mass="35443">MKIAVRADASREMGHGHVMRCLALAMALRDRGAEVSFHCRSLEGHAFPVIGQAGFACFPIAPEEDVPACDWLIVDHYDLDATWEGAQRRRAGRIMVIDDLANRHHDCDLLLDQNLNPAGPERYAPLLPLDCPQILGPHFALLRPEFAFERGRVAPRSGHVARLLVCFGGGDLDDVTGWVVDMLAEAFPQISVDVVVGAANPNVPSLRRRCEHHPHATLSVAVEDMARRMRRADLFIGGGGSITWERAALGLPGITLSIAANQLPVAAAIAARGAGVDMGRAEDTLPLALQARLGDLLSRPQFVQDMSLRLSALCDGGGARRVATKMLN</sequence>
<protein>
    <submittedName>
        <fullName evidence="1">UDP-2,4-diacetamido-2,4, 6-trideoxy-beta-L-altropyranose hydrolase</fullName>
    </submittedName>
</protein>
<dbReference type="Gene3D" id="3.40.50.11190">
    <property type="match status" value="1"/>
</dbReference>
<name>A0ABP9QBP2_9RHOO</name>
<evidence type="ECO:0000313" key="2">
    <source>
        <dbReference type="Proteomes" id="UP001500547"/>
    </source>
</evidence>
<dbReference type="GO" id="GO:0016787">
    <property type="term" value="F:hydrolase activity"/>
    <property type="evidence" value="ECO:0007669"/>
    <property type="project" value="UniProtKB-KW"/>
</dbReference>
<dbReference type="EMBL" id="BAABLD010000002">
    <property type="protein sequence ID" value="GAA5159296.1"/>
    <property type="molecule type" value="Genomic_DNA"/>
</dbReference>
<comment type="caution">
    <text evidence="1">The sequence shown here is derived from an EMBL/GenBank/DDBJ whole genome shotgun (WGS) entry which is preliminary data.</text>
</comment>
<dbReference type="RefSeq" id="WP_345531280.1">
    <property type="nucleotide sequence ID" value="NZ_BAABLD010000002.1"/>
</dbReference>
<dbReference type="Gene3D" id="3.40.50.2000">
    <property type="entry name" value="Glycogen Phosphorylase B"/>
    <property type="match status" value="1"/>
</dbReference>
<evidence type="ECO:0000313" key="1">
    <source>
        <dbReference type="EMBL" id="GAA5159296.1"/>
    </source>
</evidence>
<dbReference type="Proteomes" id="UP001500547">
    <property type="component" value="Unassembled WGS sequence"/>
</dbReference>
<reference evidence="2" key="1">
    <citation type="journal article" date="2019" name="Int. J. Syst. Evol. Microbiol.">
        <title>The Global Catalogue of Microorganisms (GCM) 10K type strain sequencing project: providing services to taxonomists for standard genome sequencing and annotation.</title>
        <authorList>
            <consortium name="The Broad Institute Genomics Platform"/>
            <consortium name="The Broad Institute Genome Sequencing Center for Infectious Disease"/>
            <person name="Wu L."/>
            <person name="Ma J."/>
        </authorList>
    </citation>
    <scope>NUCLEOTIDE SEQUENCE [LARGE SCALE GENOMIC DNA]</scope>
    <source>
        <strain evidence="2">JCM 18715</strain>
    </source>
</reference>
<accession>A0ABP9QBP2</accession>
<dbReference type="NCBIfam" id="TIGR03590">
    <property type="entry name" value="PseG"/>
    <property type="match status" value="1"/>
</dbReference>